<dbReference type="Proteomes" id="UP000265692">
    <property type="component" value="Unassembled WGS sequence"/>
</dbReference>
<proteinExistence type="predicted"/>
<comment type="caution">
    <text evidence="2">The sequence shown here is derived from an EMBL/GenBank/DDBJ whole genome shotgun (WGS) entry which is preliminary data.</text>
</comment>
<keyword evidence="1" id="KW-1133">Transmembrane helix</keyword>
<name>A0A396SGP6_9BACL</name>
<evidence type="ECO:0000256" key="1">
    <source>
        <dbReference type="SAM" id="Phobius"/>
    </source>
</evidence>
<dbReference type="RefSeq" id="WP_118875282.1">
    <property type="nucleotide sequence ID" value="NZ_QWEI01000002.1"/>
</dbReference>
<keyword evidence="1" id="KW-0812">Transmembrane</keyword>
<evidence type="ECO:0000313" key="2">
    <source>
        <dbReference type="EMBL" id="RHW38247.1"/>
    </source>
</evidence>
<accession>A0A396SGP6</accession>
<dbReference type="AlphaFoldDB" id="A0A396SGP6"/>
<reference evidence="2 3" key="1">
    <citation type="submission" date="2018-08" db="EMBL/GenBank/DDBJ databases">
        <title>Lysinibacillus sp. YLB-03 draft genome sequence.</title>
        <authorList>
            <person name="Yu L."/>
        </authorList>
    </citation>
    <scope>NUCLEOTIDE SEQUENCE [LARGE SCALE GENOMIC DNA]</scope>
    <source>
        <strain evidence="2 3">YLB-03</strain>
    </source>
</reference>
<protein>
    <submittedName>
        <fullName evidence="2">Uncharacterized protein</fullName>
    </submittedName>
</protein>
<feature type="transmembrane region" description="Helical" evidence="1">
    <location>
        <begin position="5"/>
        <end position="23"/>
    </location>
</feature>
<dbReference type="EMBL" id="QWEI01000002">
    <property type="protein sequence ID" value="RHW38247.1"/>
    <property type="molecule type" value="Genomic_DNA"/>
</dbReference>
<evidence type="ECO:0000313" key="3">
    <source>
        <dbReference type="Proteomes" id="UP000265692"/>
    </source>
</evidence>
<keyword evidence="3" id="KW-1185">Reference proteome</keyword>
<feature type="transmembrane region" description="Helical" evidence="1">
    <location>
        <begin position="29"/>
        <end position="50"/>
    </location>
</feature>
<gene>
    <name evidence="2" type="ORF">D1B33_05005</name>
</gene>
<sequence>MNNKILNFVVLALIISAMVINNLEGIHTFKTIFNSVAMVVLIFISCERLYRYMKRNKKAV</sequence>
<organism evidence="2 3">
    <name type="scientific">Ureibacillus yapensis</name>
    <dbReference type="NCBI Taxonomy" id="2304605"/>
    <lineage>
        <taxon>Bacteria</taxon>
        <taxon>Bacillati</taxon>
        <taxon>Bacillota</taxon>
        <taxon>Bacilli</taxon>
        <taxon>Bacillales</taxon>
        <taxon>Caryophanaceae</taxon>
        <taxon>Ureibacillus</taxon>
    </lineage>
</organism>
<dbReference type="OrthoDB" id="2941359at2"/>
<keyword evidence="1" id="KW-0472">Membrane</keyword>